<dbReference type="AlphaFoldDB" id="A0A0G4J1M8"/>
<evidence type="ECO:0000256" key="3">
    <source>
        <dbReference type="ARBA" id="ARBA00022574"/>
    </source>
</evidence>
<evidence type="ECO:0000256" key="5">
    <source>
        <dbReference type="SAM" id="MobiDB-lite"/>
    </source>
</evidence>
<name>A0A0G4J1M8_PLABS</name>
<feature type="region of interest" description="Disordered" evidence="5">
    <location>
        <begin position="104"/>
        <end position="125"/>
    </location>
</feature>
<dbReference type="InterPro" id="IPR001680">
    <property type="entry name" value="WD40_rpt"/>
</dbReference>
<dbReference type="GO" id="GO:0036156">
    <property type="term" value="C:inner dynein arm"/>
    <property type="evidence" value="ECO:0007669"/>
    <property type="project" value="TreeGrafter"/>
</dbReference>
<dbReference type="SUPFAM" id="SSF50978">
    <property type="entry name" value="WD40 repeat-like"/>
    <property type="match status" value="1"/>
</dbReference>
<dbReference type="InterPro" id="IPR036322">
    <property type="entry name" value="WD40_repeat_dom_sf"/>
</dbReference>
<feature type="region of interest" description="Disordered" evidence="5">
    <location>
        <begin position="808"/>
        <end position="840"/>
    </location>
</feature>
<evidence type="ECO:0000313" key="7">
    <source>
        <dbReference type="Proteomes" id="UP000039324"/>
    </source>
</evidence>
<dbReference type="OrthoDB" id="366230at2759"/>
<dbReference type="GO" id="GO:0045504">
    <property type="term" value="F:dynein heavy chain binding"/>
    <property type="evidence" value="ECO:0007669"/>
    <property type="project" value="TreeGrafter"/>
</dbReference>
<dbReference type="InterPro" id="IPR015943">
    <property type="entry name" value="WD40/YVTN_repeat-like_dom_sf"/>
</dbReference>
<reference evidence="6 7" key="1">
    <citation type="submission" date="2015-02" db="EMBL/GenBank/DDBJ databases">
        <authorList>
            <person name="Chooi Y.-H."/>
        </authorList>
    </citation>
    <scope>NUCLEOTIDE SEQUENCE [LARGE SCALE GENOMIC DNA]</scope>
    <source>
        <strain evidence="6">E3</strain>
    </source>
</reference>
<keyword evidence="2" id="KW-0963">Cytoplasm</keyword>
<accession>A0A0G4J1M8</accession>
<evidence type="ECO:0000256" key="2">
    <source>
        <dbReference type="ARBA" id="ARBA00022490"/>
    </source>
</evidence>
<evidence type="ECO:0000256" key="1">
    <source>
        <dbReference type="ARBA" id="ARBA00004496"/>
    </source>
</evidence>
<dbReference type="GO" id="GO:0060294">
    <property type="term" value="P:cilium movement involved in cell motility"/>
    <property type="evidence" value="ECO:0007669"/>
    <property type="project" value="TreeGrafter"/>
</dbReference>
<proteinExistence type="predicted"/>
<evidence type="ECO:0000313" key="6">
    <source>
        <dbReference type="EMBL" id="CEP01229.1"/>
    </source>
</evidence>
<comment type="subcellular location">
    <subcellularLocation>
        <location evidence="1">Cytoplasm</location>
    </subcellularLocation>
</comment>
<feature type="compositionally biased region" description="Basic and acidic residues" evidence="5">
    <location>
        <begin position="814"/>
        <end position="824"/>
    </location>
</feature>
<protein>
    <submittedName>
        <fullName evidence="6">Uncharacterized protein</fullName>
    </submittedName>
</protein>
<dbReference type="GO" id="GO:0036159">
    <property type="term" value="P:inner dynein arm assembly"/>
    <property type="evidence" value="ECO:0007669"/>
    <property type="project" value="TreeGrafter"/>
</dbReference>
<dbReference type="STRING" id="37360.A0A0G4J1M8"/>
<dbReference type="InterPro" id="IPR050687">
    <property type="entry name" value="Dynein_IC"/>
</dbReference>
<dbReference type="SMART" id="SM00320">
    <property type="entry name" value="WD40"/>
    <property type="match status" value="4"/>
</dbReference>
<sequence>MGDEDALGAMEADIVPVFLPEKSLVKYGMKLSEDVGHSVAKHYFDTKAIQEECTALGFMCDFHAVRDRVHTWTQPSILVIKDDNGQYGENYFWAASEALVKHFDPTGSGSAGGDTGEPQESEAERLARVEREEQERLAEIKLLTYVEPDFRPRPWNSLGSDAEIDSQWVEGSRKRAPIAFQFLKARKNFGGKYQFDNFDEKDKQVISCNRQIDKTYDLRKTCLDGAFQSAEQTRDAAVQASNFRMVNSTTLYSAVEMSDADRAQAMESGDLLRVVKTARPLIQMAIEQNLTVDIFGDDLDIGGDGELPLGQKSEHVKFFNTFVDLTYSKNRRITAIDWDPQRPGSVAVSCALSGSEDEVRSSSQRTPSSEMLSPQRVDMAGRPQPSAVLVWNFNDLIHPEMILEAPDEVFVFRFNPKSPNIVVGGLANGQVVLWNTNNRRVVARSNDPQRDLDLDNGDHVGAQQIAHIDPHLLSYTERSHSRPVQDLQWLPAGFEVQKRGDLKTNGSEPYPVQFASLAGDDHLLFWDVRGDVTAQDQHDNDGDFRWTPVFTLDLNGFAPTCMHLAVDARNSAVFVNENGAIALGSWLPKKDAALDDIPPGVEASNTNVAVSAIFDAHSLSCHTLQVSPDFPDLILAVGDWTFTVFRIVDATKQLQRIFHSGCASDYLTGAVWCPNRPGVVITTKANGSLDIWDLCDQSHKPAAPEMMISSTEISYAQFRPVRYRHVRDSLPRTVGSSLLIARCRSGPAGNQLPIPYLAVGDSGGNLHIVQLPSNFTTKLSNEVQIMRTFYERESARFLYFKQLHGTTGGTMAGSDRKEPAKDASGEGVAPVRSAGEAADDDAAEKAYQEMLKAFKAKLGVAQ</sequence>
<dbReference type="EMBL" id="CDSF01000112">
    <property type="protein sequence ID" value="CEP01229.1"/>
    <property type="molecule type" value="Genomic_DNA"/>
</dbReference>
<keyword evidence="7" id="KW-1185">Reference proteome</keyword>
<dbReference type="GO" id="GO:0045503">
    <property type="term" value="F:dynein light chain binding"/>
    <property type="evidence" value="ECO:0007669"/>
    <property type="project" value="TreeGrafter"/>
</dbReference>
<organism evidence="6 7">
    <name type="scientific">Plasmodiophora brassicae</name>
    <name type="common">Clubroot disease agent</name>
    <dbReference type="NCBI Taxonomy" id="37360"/>
    <lineage>
        <taxon>Eukaryota</taxon>
        <taxon>Sar</taxon>
        <taxon>Rhizaria</taxon>
        <taxon>Endomyxa</taxon>
        <taxon>Phytomyxea</taxon>
        <taxon>Plasmodiophorida</taxon>
        <taxon>Plasmodiophoridae</taxon>
        <taxon>Plasmodiophora</taxon>
    </lineage>
</organism>
<dbReference type="Proteomes" id="UP000039324">
    <property type="component" value="Unassembled WGS sequence"/>
</dbReference>
<keyword evidence="3" id="KW-0853">WD repeat</keyword>
<feature type="region of interest" description="Disordered" evidence="5">
    <location>
        <begin position="353"/>
        <end position="379"/>
    </location>
</feature>
<dbReference type="Gene3D" id="2.130.10.10">
    <property type="entry name" value="YVTN repeat-like/Quinoprotein amine dehydrogenase"/>
    <property type="match status" value="2"/>
</dbReference>
<feature type="compositionally biased region" description="Polar residues" evidence="5">
    <location>
        <begin position="361"/>
        <end position="372"/>
    </location>
</feature>
<keyword evidence="4" id="KW-0677">Repeat</keyword>
<dbReference type="PANTHER" id="PTHR12442:SF5">
    <property type="entry name" value="DYNEIN AXONEMAL INTERMEDIATE CHAIN 3"/>
    <property type="match status" value="1"/>
</dbReference>
<gene>
    <name evidence="6" type="ORF">PBRA_001835</name>
</gene>
<evidence type="ECO:0000256" key="4">
    <source>
        <dbReference type="ARBA" id="ARBA00022737"/>
    </source>
</evidence>
<dbReference type="PANTHER" id="PTHR12442">
    <property type="entry name" value="DYNEIN INTERMEDIATE CHAIN"/>
    <property type="match status" value="1"/>
</dbReference>
<dbReference type="OMA" id="EPMLTHH"/>